<feature type="disulfide bond" evidence="3">
    <location>
        <begin position="81"/>
        <end position="99"/>
    </location>
</feature>
<dbReference type="SUPFAM" id="SSF57424">
    <property type="entry name" value="LDL receptor-like module"/>
    <property type="match status" value="3"/>
</dbReference>
<feature type="disulfide bond" evidence="3">
    <location>
        <begin position="44"/>
        <end position="62"/>
    </location>
</feature>
<dbReference type="CDD" id="cd00112">
    <property type="entry name" value="LDLa"/>
    <property type="match status" value="3"/>
</dbReference>
<dbReference type="Proteomes" id="UP000472267">
    <property type="component" value="Chromosome 8"/>
</dbReference>
<evidence type="ECO:0000313" key="5">
    <source>
        <dbReference type="Proteomes" id="UP000472267"/>
    </source>
</evidence>
<gene>
    <name evidence="4" type="primary">lrp2b</name>
</gene>
<dbReference type="PANTHER" id="PTHR22722:SF11">
    <property type="entry name" value="LOW-DENSITY LIPOPROTEIN RECEPTOR-RELATED PROTEIN 2"/>
    <property type="match status" value="1"/>
</dbReference>
<feature type="disulfide bond" evidence="3">
    <location>
        <begin position="56"/>
        <end position="71"/>
    </location>
</feature>
<comment type="caution">
    <text evidence="3">Lacks conserved residue(s) required for the propagation of feature annotation.</text>
</comment>
<dbReference type="PANTHER" id="PTHR22722">
    <property type="entry name" value="LOW-DENSITY LIPOPROTEIN RECEPTOR-RELATED PROTEIN 2-RELATED"/>
    <property type="match status" value="1"/>
</dbReference>
<dbReference type="Gene3D" id="4.10.400.10">
    <property type="entry name" value="Low-density Lipoprotein Receptor"/>
    <property type="match status" value="3"/>
</dbReference>
<protein>
    <submittedName>
        <fullName evidence="4">Low density lipoprotein receptor-related protein 2b</fullName>
    </submittedName>
</protein>
<dbReference type="GO" id="GO:0043235">
    <property type="term" value="C:receptor complex"/>
    <property type="evidence" value="ECO:0007669"/>
    <property type="project" value="TreeGrafter"/>
</dbReference>
<reference evidence="4" key="3">
    <citation type="submission" date="2025-09" db="UniProtKB">
        <authorList>
            <consortium name="Ensembl"/>
        </authorList>
    </citation>
    <scope>IDENTIFICATION</scope>
</reference>
<sequence>HALWILLILDGTDYLSSPGCEQHPPLPLGSPPDLYTCRPGLFQCDSGHCIPAALECDGRADCQDLSDETKCRWCEESLFQCTNHMCVSQSWVCDGFDDCGDESDEHQMGNPKMTSFKCTNGHCVALQYVCDHNDNCGDRTDEMGCTHPLHFVLLLLSRLWPRSQLRGEALPAGVHQPERHRLHLLLQAWIQSEPRQHLLLPGKVGDGTMCEAEGESNQDVNSRDPQRFISERARRHRVCAFVPQGRLPCCFSPRTFVSAGSTFRLRNITTTWKKRSTSWRWTMTGTTTTQDTVRLLPNHKHTKLLINTKSSLTMLFCPIRHGVLHCCWHRLHTRRH</sequence>
<dbReference type="SMART" id="SM00192">
    <property type="entry name" value="LDLa"/>
    <property type="match status" value="3"/>
</dbReference>
<dbReference type="AlphaFoldDB" id="A0A672JBW2"/>
<dbReference type="FunFam" id="4.10.400.10:FF:000065">
    <property type="entry name" value="Transmembrane protease serine 7"/>
    <property type="match status" value="1"/>
</dbReference>
<feature type="disulfide bond" evidence="3">
    <location>
        <begin position="118"/>
        <end position="136"/>
    </location>
</feature>
<dbReference type="GO" id="GO:0016324">
    <property type="term" value="C:apical plasma membrane"/>
    <property type="evidence" value="ECO:0007669"/>
    <property type="project" value="TreeGrafter"/>
</dbReference>
<dbReference type="Ensembl" id="ENSSFAT00005052358.1">
    <property type="protein sequence ID" value="ENSSFAP00005050717.1"/>
    <property type="gene ID" value="ENSSFAG00005024359.1"/>
</dbReference>
<keyword evidence="5" id="KW-1185">Reference proteome</keyword>
<evidence type="ECO:0000313" key="4">
    <source>
        <dbReference type="Ensembl" id="ENSSFAP00005050717.1"/>
    </source>
</evidence>
<proteinExistence type="predicted"/>
<name>A0A672JBW2_SALFA</name>
<evidence type="ECO:0000256" key="3">
    <source>
        <dbReference type="PROSITE-ProRule" id="PRU00124"/>
    </source>
</evidence>
<feature type="disulfide bond" evidence="3">
    <location>
        <begin position="74"/>
        <end position="86"/>
    </location>
</feature>
<dbReference type="InterPro" id="IPR036055">
    <property type="entry name" value="LDL_receptor-like_sf"/>
</dbReference>
<evidence type="ECO:0000256" key="1">
    <source>
        <dbReference type="ARBA" id="ARBA00023157"/>
    </source>
</evidence>
<accession>A0A672JBW2</accession>
<organism evidence="4 5">
    <name type="scientific">Salarias fasciatus</name>
    <name type="common">Jewelled blenny</name>
    <name type="synonym">Blennius fasciatus</name>
    <dbReference type="NCBI Taxonomy" id="181472"/>
    <lineage>
        <taxon>Eukaryota</taxon>
        <taxon>Metazoa</taxon>
        <taxon>Chordata</taxon>
        <taxon>Craniata</taxon>
        <taxon>Vertebrata</taxon>
        <taxon>Euteleostomi</taxon>
        <taxon>Actinopterygii</taxon>
        <taxon>Neopterygii</taxon>
        <taxon>Teleostei</taxon>
        <taxon>Neoteleostei</taxon>
        <taxon>Acanthomorphata</taxon>
        <taxon>Ovalentaria</taxon>
        <taxon>Blenniimorphae</taxon>
        <taxon>Blenniiformes</taxon>
        <taxon>Blennioidei</taxon>
        <taxon>Blenniidae</taxon>
        <taxon>Salariinae</taxon>
        <taxon>Salarias</taxon>
    </lineage>
</organism>
<dbReference type="Pfam" id="PF00057">
    <property type="entry name" value="Ldl_recept_a"/>
    <property type="match status" value="3"/>
</dbReference>
<keyword evidence="1 3" id="KW-1015">Disulfide bond</keyword>
<feature type="disulfide bond" evidence="3">
    <location>
        <begin position="37"/>
        <end position="49"/>
    </location>
</feature>
<dbReference type="GO" id="GO:0006898">
    <property type="term" value="P:receptor-mediated endocytosis"/>
    <property type="evidence" value="ECO:0007669"/>
    <property type="project" value="TreeGrafter"/>
</dbReference>
<dbReference type="InterPro" id="IPR002172">
    <property type="entry name" value="LDrepeatLR_classA_rpt"/>
</dbReference>
<keyword evidence="2" id="KW-0325">Glycoprotein</keyword>
<evidence type="ECO:0000256" key="2">
    <source>
        <dbReference type="ARBA" id="ARBA00023180"/>
    </source>
</evidence>
<dbReference type="PROSITE" id="PS50068">
    <property type="entry name" value="LDLRA_2"/>
    <property type="match status" value="3"/>
</dbReference>
<dbReference type="PRINTS" id="PR00261">
    <property type="entry name" value="LDLRECEPTOR"/>
</dbReference>
<reference evidence="4" key="1">
    <citation type="submission" date="2019-06" db="EMBL/GenBank/DDBJ databases">
        <authorList>
            <consortium name="Wellcome Sanger Institute Data Sharing"/>
        </authorList>
    </citation>
    <scope>NUCLEOTIDE SEQUENCE [LARGE SCALE GENOMIC DNA]</scope>
</reference>
<reference evidence="4" key="2">
    <citation type="submission" date="2025-08" db="UniProtKB">
        <authorList>
            <consortium name="Ensembl"/>
        </authorList>
    </citation>
    <scope>IDENTIFICATION</scope>
</reference>
<dbReference type="GO" id="GO:0042562">
    <property type="term" value="F:hormone binding"/>
    <property type="evidence" value="ECO:0007669"/>
    <property type="project" value="TreeGrafter"/>
</dbReference>
<feature type="disulfide bond" evidence="3">
    <location>
        <begin position="130"/>
        <end position="145"/>
    </location>
</feature>
<dbReference type="InterPro" id="IPR051221">
    <property type="entry name" value="LDLR-related"/>
</dbReference>